<protein>
    <submittedName>
        <fullName evidence="2">RNase III inhibitor</fullName>
    </submittedName>
</protein>
<dbReference type="SUPFAM" id="SSF52949">
    <property type="entry name" value="Macro domain-like"/>
    <property type="match status" value="1"/>
</dbReference>
<dbReference type="PROSITE" id="PS51154">
    <property type="entry name" value="MACRO"/>
    <property type="match status" value="1"/>
</dbReference>
<feature type="domain" description="Macro" evidence="1">
    <location>
        <begin position="1"/>
        <end position="168"/>
    </location>
</feature>
<dbReference type="OrthoDB" id="6194521at2"/>
<dbReference type="RefSeq" id="WP_152351098.1">
    <property type="nucleotide sequence ID" value="NZ_WBSN01000023.1"/>
</dbReference>
<evidence type="ECO:0000313" key="3">
    <source>
        <dbReference type="Proteomes" id="UP000469763"/>
    </source>
</evidence>
<dbReference type="InterPro" id="IPR002589">
    <property type="entry name" value="Macro_dom"/>
</dbReference>
<dbReference type="InterPro" id="IPR043472">
    <property type="entry name" value="Macro_dom-like"/>
</dbReference>
<dbReference type="PANTHER" id="PTHR11106">
    <property type="entry name" value="GANGLIOSIDE INDUCED DIFFERENTIATION ASSOCIATED PROTEIN 2-RELATED"/>
    <property type="match status" value="1"/>
</dbReference>
<dbReference type="Proteomes" id="UP000469763">
    <property type="component" value="Unassembled WGS sequence"/>
</dbReference>
<organism evidence="2 3">
    <name type="scientific">Bifidobacterium avesanii</name>
    <dbReference type="NCBI Taxonomy" id="1798157"/>
    <lineage>
        <taxon>Bacteria</taxon>
        <taxon>Bacillati</taxon>
        <taxon>Actinomycetota</taxon>
        <taxon>Actinomycetes</taxon>
        <taxon>Bifidobacteriales</taxon>
        <taxon>Bifidobacteriaceae</taxon>
        <taxon>Bifidobacterium</taxon>
    </lineage>
</organism>
<dbReference type="EMBL" id="WHZY01000005">
    <property type="protein sequence ID" value="NEG78167.1"/>
    <property type="molecule type" value="Genomic_DNA"/>
</dbReference>
<sequence>MPLQLVRRDITTMRVDAIVNAANTRLLMGGGVCGAIFRAAGERQLREACDRLSPIRTGDAVATPGFGLPAQYVIHTAGPIWHGGGHGEEELLRACYRNSLALAVRLGCASVAFPLISGGIYGYPKDEAMRVAEDEIRRSLAGWRSDDDVEPADGLGVWLCLFGGSTTI</sequence>
<keyword evidence="3" id="KW-1185">Reference proteome</keyword>
<evidence type="ECO:0000259" key="1">
    <source>
        <dbReference type="PROSITE" id="PS51154"/>
    </source>
</evidence>
<accession>A0A7K3TGE0</accession>
<dbReference type="AlphaFoldDB" id="A0A7K3TGE0"/>
<dbReference type="Pfam" id="PF01661">
    <property type="entry name" value="Macro"/>
    <property type="match status" value="1"/>
</dbReference>
<comment type="caution">
    <text evidence="2">The sequence shown here is derived from an EMBL/GenBank/DDBJ whole genome shotgun (WGS) entry which is preliminary data.</text>
</comment>
<dbReference type="Gene3D" id="3.40.220.10">
    <property type="entry name" value="Leucine Aminopeptidase, subunit E, domain 1"/>
    <property type="match status" value="1"/>
</dbReference>
<reference evidence="2 3" key="1">
    <citation type="submission" date="2019-10" db="EMBL/GenBank/DDBJ databases">
        <title>Bifidobacterium from non-human primates.</title>
        <authorList>
            <person name="Modesto M."/>
        </authorList>
    </citation>
    <scope>NUCLEOTIDE SEQUENCE [LARGE SCALE GENOMIC DNA]</scope>
    <source>
        <strain evidence="2 3">TREC</strain>
    </source>
</reference>
<dbReference type="SMART" id="SM00506">
    <property type="entry name" value="A1pp"/>
    <property type="match status" value="1"/>
</dbReference>
<name>A0A7K3TGE0_9BIFI</name>
<dbReference type="PANTHER" id="PTHR11106:SF27">
    <property type="entry name" value="MACRO DOMAIN-CONTAINING PROTEIN"/>
    <property type="match status" value="1"/>
</dbReference>
<dbReference type="CDD" id="cd02908">
    <property type="entry name" value="Macro_OAADPr_deacetylase"/>
    <property type="match status" value="1"/>
</dbReference>
<proteinExistence type="predicted"/>
<gene>
    <name evidence="2" type="ORF">GFD22_04145</name>
</gene>
<evidence type="ECO:0000313" key="2">
    <source>
        <dbReference type="EMBL" id="NEG78167.1"/>
    </source>
</evidence>